<evidence type="ECO:0000313" key="10">
    <source>
        <dbReference type="EMBL" id="ABJ83073.1"/>
    </source>
</evidence>
<keyword evidence="6" id="KW-0472">Membrane</keyword>
<evidence type="ECO:0000256" key="2">
    <source>
        <dbReference type="ARBA" id="ARBA00022448"/>
    </source>
</evidence>
<evidence type="ECO:0000256" key="6">
    <source>
        <dbReference type="ARBA" id="ARBA00023136"/>
    </source>
</evidence>
<dbReference type="PANTHER" id="PTHR30069:SF29">
    <property type="entry name" value="HEMOGLOBIN AND HEMOGLOBIN-HAPTOGLOBIN-BINDING PROTEIN 1-RELATED"/>
    <property type="match status" value="1"/>
</dbReference>
<gene>
    <name evidence="10" type="ordered locus">Acid_2083</name>
</gene>
<reference evidence="10" key="1">
    <citation type="submission" date="2006-10" db="EMBL/GenBank/DDBJ databases">
        <title>Complete sequence of Solibacter usitatus Ellin6076.</title>
        <authorList>
            <consortium name="US DOE Joint Genome Institute"/>
            <person name="Copeland A."/>
            <person name="Lucas S."/>
            <person name="Lapidus A."/>
            <person name="Barry K."/>
            <person name="Detter J.C."/>
            <person name="Glavina del Rio T."/>
            <person name="Hammon N."/>
            <person name="Israni S."/>
            <person name="Dalin E."/>
            <person name="Tice H."/>
            <person name="Pitluck S."/>
            <person name="Thompson L.S."/>
            <person name="Brettin T."/>
            <person name="Bruce D."/>
            <person name="Han C."/>
            <person name="Tapia R."/>
            <person name="Gilna P."/>
            <person name="Schmutz J."/>
            <person name="Larimer F."/>
            <person name="Land M."/>
            <person name="Hauser L."/>
            <person name="Kyrpides N."/>
            <person name="Mikhailova N."/>
            <person name="Janssen P.H."/>
            <person name="Kuske C.R."/>
            <person name="Richardson P."/>
        </authorList>
    </citation>
    <scope>NUCLEOTIDE SEQUENCE</scope>
    <source>
        <strain evidence="10">Ellin6076</strain>
    </source>
</reference>
<comment type="subcellular location">
    <subcellularLocation>
        <location evidence="1">Cell outer membrane</location>
        <topology evidence="1">Multi-pass membrane protein</topology>
    </subcellularLocation>
</comment>
<accession>Q026J6</accession>
<dbReference type="InterPro" id="IPR039426">
    <property type="entry name" value="TonB-dep_rcpt-like"/>
</dbReference>
<dbReference type="Gene3D" id="2.60.40.1120">
    <property type="entry name" value="Carboxypeptidase-like, regulatory domain"/>
    <property type="match status" value="1"/>
</dbReference>
<keyword evidence="2" id="KW-0813">Transport</keyword>
<keyword evidence="7" id="KW-0998">Cell outer membrane</keyword>
<dbReference type="InterPro" id="IPR057601">
    <property type="entry name" value="Oar-like_b-barrel"/>
</dbReference>
<dbReference type="GO" id="GO:0015344">
    <property type="term" value="F:siderophore uptake transmembrane transporter activity"/>
    <property type="evidence" value="ECO:0007669"/>
    <property type="project" value="TreeGrafter"/>
</dbReference>
<evidence type="ECO:0000259" key="9">
    <source>
        <dbReference type="Pfam" id="PF25183"/>
    </source>
</evidence>
<dbReference type="InParanoid" id="Q026J6"/>
<protein>
    <recommendedName>
        <fullName evidence="9">TonB-dependent transporter Oar-like beta-barrel domain-containing protein</fullName>
    </recommendedName>
</protein>
<dbReference type="KEGG" id="sus:Acid_2083"/>
<keyword evidence="5 8" id="KW-0732">Signal</keyword>
<evidence type="ECO:0000256" key="3">
    <source>
        <dbReference type="ARBA" id="ARBA00022452"/>
    </source>
</evidence>
<keyword evidence="3" id="KW-1134">Transmembrane beta strand</keyword>
<organism evidence="10">
    <name type="scientific">Solibacter usitatus (strain Ellin6076)</name>
    <dbReference type="NCBI Taxonomy" id="234267"/>
    <lineage>
        <taxon>Bacteria</taxon>
        <taxon>Pseudomonadati</taxon>
        <taxon>Acidobacteriota</taxon>
        <taxon>Terriglobia</taxon>
        <taxon>Bryobacterales</taxon>
        <taxon>Solibacteraceae</taxon>
        <taxon>Candidatus Solibacter</taxon>
    </lineage>
</organism>
<dbReference type="InterPro" id="IPR013784">
    <property type="entry name" value="Carb-bd-like_fold"/>
</dbReference>
<dbReference type="Pfam" id="PF25183">
    <property type="entry name" value="OMP_b-brl_4"/>
    <property type="match status" value="1"/>
</dbReference>
<name>Q026J6_SOLUE</name>
<dbReference type="HOGENOM" id="CLU_006298_0_0_0"/>
<dbReference type="EMBL" id="CP000473">
    <property type="protein sequence ID" value="ABJ83073.1"/>
    <property type="molecule type" value="Genomic_DNA"/>
</dbReference>
<evidence type="ECO:0000256" key="8">
    <source>
        <dbReference type="SAM" id="SignalP"/>
    </source>
</evidence>
<dbReference type="GO" id="GO:0030246">
    <property type="term" value="F:carbohydrate binding"/>
    <property type="evidence" value="ECO:0007669"/>
    <property type="project" value="InterPro"/>
</dbReference>
<dbReference type="GO" id="GO:0009279">
    <property type="term" value="C:cell outer membrane"/>
    <property type="evidence" value="ECO:0007669"/>
    <property type="project" value="UniProtKB-SubCell"/>
</dbReference>
<dbReference type="SUPFAM" id="SSF49452">
    <property type="entry name" value="Starch-binding domain-like"/>
    <property type="match status" value="1"/>
</dbReference>
<evidence type="ECO:0000256" key="7">
    <source>
        <dbReference type="ARBA" id="ARBA00023237"/>
    </source>
</evidence>
<evidence type="ECO:0000256" key="1">
    <source>
        <dbReference type="ARBA" id="ARBA00004571"/>
    </source>
</evidence>
<dbReference type="GO" id="GO:0044718">
    <property type="term" value="P:siderophore transmembrane transport"/>
    <property type="evidence" value="ECO:0007669"/>
    <property type="project" value="TreeGrafter"/>
</dbReference>
<evidence type="ECO:0000256" key="5">
    <source>
        <dbReference type="ARBA" id="ARBA00022729"/>
    </source>
</evidence>
<dbReference type="eggNOG" id="COG4771">
    <property type="taxonomic scope" value="Bacteria"/>
</dbReference>
<dbReference type="SUPFAM" id="SSF56935">
    <property type="entry name" value="Porins"/>
    <property type="match status" value="1"/>
</dbReference>
<feature type="signal peptide" evidence="8">
    <location>
        <begin position="1"/>
        <end position="19"/>
    </location>
</feature>
<dbReference type="STRING" id="234267.Acid_2083"/>
<dbReference type="InterPro" id="IPR036942">
    <property type="entry name" value="Beta-barrel_TonB_sf"/>
</dbReference>
<feature type="chain" id="PRO_5004163874" description="TonB-dependent transporter Oar-like beta-barrel domain-containing protein" evidence="8">
    <location>
        <begin position="20"/>
        <end position="1140"/>
    </location>
</feature>
<dbReference type="OrthoDB" id="9764669at2"/>
<evidence type="ECO:0000256" key="4">
    <source>
        <dbReference type="ARBA" id="ARBA00022692"/>
    </source>
</evidence>
<dbReference type="Pfam" id="PF13620">
    <property type="entry name" value="CarboxypepD_reg"/>
    <property type="match status" value="1"/>
</dbReference>
<dbReference type="PANTHER" id="PTHR30069">
    <property type="entry name" value="TONB-DEPENDENT OUTER MEMBRANE RECEPTOR"/>
    <property type="match status" value="1"/>
</dbReference>
<feature type="domain" description="TonB-dependent transporter Oar-like beta-barrel" evidence="9">
    <location>
        <begin position="242"/>
        <end position="1133"/>
    </location>
</feature>
<dbReference type="Gene3D" id="2.40.170.20">
    <property type="entry name" value="TonB-dependent receptor, beta-barrel domain"/>
    <property type="match status" value="1"/>
</dbReference>
<keyword evidence="4" id="KW-0812">Transmembrane</keyword>
<sequence precursor="true">MKFVTITMLLLATLVPALAQDRGTIEGTVTDVSGSVIPDAAVRIVQVGTNASWKLVANEVGRYYAPNLPLGTYLVTVQKEGFATATSEAIQIRAQTNARVDVKLQVGTVAEKIEVGAQAALVDTATATVSASLGTKQLNELPLISIGQKADIANYLQYLPGSESTPAIAGAPAGSSVTPVMNGSQSLSTEVFVDGAPASDGVFRGSLWENGGAVAHYGEFNVVANSFSAEYGRTGTWFYSVTTKSGNNDLHGSAYDYFVNTALNARDFFQATRQIYHQNNGGVTLGGPVYIPKIYNGRNKTFFFIGVDLFYSVGAQQGNLLTVPTAAMRQGDFSGYVNSAGVQIPIFDPLSANAAGVRTQFPGNIIPAAQISQVSKNIVALMPFPDTPDAAANWHNRTGANPLFNNFTETARVDHSISDKEKFFFTFNDEYRPRKISGVGWGATSPLEGLQDQPLHARTGRFSADSILRTALINHVTLGYDYYLNPAFASTAGQGWLDKLGIKGLPFDIGSFPVVSFSGGTNPPLNMGSQQWSHLGTSRWSLSDSLSWVKGHHFLKFGGSYWYEVRNDRAMANGSGSWTFTNTVTSQPSSPSYGQWGSSFASFLLGQVGTSTTKGPTYLATRLPYQALFVQDEWHVSSKLSLSLGLRWENNSPPFDKYNRFANFDPNTPNPGAGNIPGALLFAGNGPGTINAQTTVKPWHKGFSPRTGYVYQFTPKLVMRASFGIFYPPPLLNALTLQWYETASTVQSPDGYTPAYAWDNARPAYPTDKVLDPSFINGQAAAFYAPDYVRSGPILNWTAGFQYELSRSMVLDVTYLGRHATGQQVNTMGNTNQLDPKYLALGSLLTQNISSPAAVAAGIKAPWPTFSSFALPTVGQALRPFPQYSDVTNQLAKLGVARYNSLQIKMTRRYAAGLTVMGSFTWSKNLTNAPASSPGGVQGPFERNLIVSPSEYTLPADFKVSLAYDLPFGKGKRFLNSAPSPVNAVLGGWQLVFFLERASGNALTVTTTSTLAAYGFPTKRGNVNSGVPLTLNTDASNFNPAVDRYINPAAFSSPATYALGNTPRTMDWLRGFPFATESGSIKKSFHLYERLVMNLSGDFQNPFNLVRWGNPVTNLSASNFGMVTTSSPGRRVQLTAELKF</sequence>
<proteinExistence type="predicted"/>
<dbReference type="AlphaFoldDB" id="Q026J6"/>